<protein>
    <submittedName>
        <fullName evidence="3">Uncharacterized protein</fullName>
    </submittedName>
</protein>
<gene>
    <name evidence="3" type="ORF">BJ554DRAFT_2386</name>
</gene>
<sequence length="355" mass="40941">MAVVLQKARESLANVEPHTSNQKEENWDVEGADRDALPVPQPNCRPAQKGGAGQGENSRDGKSEAHVDVETREISGPSTLASPPIAEKPTGLTLKHCGRRHENRPRVIKTDTRLLQGDPGYFGGAAGFGGGKGGGRIYCKTHIPLHGSGMAQRELERQARKQAREQRLRERAEQQRREENERLKFQEEENERLRLEAIAKEKEEKEAIERDRFRGLELIRRAKEHSKRRVLRFFALQPWRRFVALQRKDADTADKKYTQYLIRVVGWGRLIQRVQAKDERVAQHAALRIMRGAWTSWKTSLRDRDLLCQHSCRIRNNQLTRRTFRTWQSRAKQEFLRKSQLEAAQNSKAEILAIK</sequence>
<evidence type="ECO:0000313" key="4">
    <source>
        <dbReference type="Proteomes" id="UP000673691"/>
    </source>
</evidence>
<feature type="region of interest" description="Disordered" evidence="2">
    <location>
        <begin position="72"/>
        <end position="91"/>
    </location>
</feature>
<feature type="compositionally biased region" description="Basic and acidic residues" evidence="2">
    <location>
        <begin position="21"/>
        <end position="36"/>
    </location>
</feature>
<dbReference type="AlphaFoldDB" id="A0A8H7ZQX1"/>
<feature type="coiled-coil region" evidence="1">
    <location>
        <begin position="155"/>
        <end position="210"/>
    </location>
</feature>
<reference evidence="3 4" key="1">
    <citation type="journal article" name="Sci. Rep.">
        <title>Genome-scale phylogenetic analyses confirm Olpidium as the closest living zoosporic fungus to the non-flagellated, terrestrial fungi.</title>
        <authorList>
            <person name="Chang Y."/>
            <person name="Rochon D."/>
            <person name="Sekimoto S."/>
            <person name="Wang Y."/>
            <person name="Chovatia M."/>
            <person name="Sandor L."/>
            <person name="Salamov A."/>
            <person name="Grigoriev I.V."/>
            <person name="Stajich J.E."/>
            <person name="Spatafora J.W."/>
        </authorList>
    </citation>
    <scope>NUCLEOTIDE SEQUENCE [LARGE SCALE GENOMIC DNA]</scope>
    <source>
        <strain evidence="3">S191</strain>
    </source>
</reference>
<name>A0A8H7ZQX1_9FUNG</name>
<dbReference type="Proteomes" id="UP000673691">
    <property type="component" value="Unassembled WGS sequence"/>
</dbReference>
<keyword evidence="1" id="KW-0175">Coiled coil</keyword>
<evidence type="ECO:0000256" key="1">
    <source>
        <dbReference type="SAM" id="Coils"/>
    </source>
</evidence>
<organism evidence="3 4">
    <name type="scientific">Olpidium bornovanus</name>
    <dbReference type="NCBI Taxonomy" id="278681"/>
    <lineage>
        <taxon>Eukaryota</taxon>
        <taxon>Fungi</taxon>
        <taxon>Fungi incertae sedis</taxon>
        <taxon>Olpidiomycota</taxon>
        <taxon>Olpidiomycotina</taxon>
        <taxon>Olpidiomycetes</taxon>
        <taxon>Olpidiales</taxon>
        <taxon>Olpidiaceae</taxon>
        <taxon>Olpidium</taxon>
    </lineage>
</organism>
<proteinExistence type="predicted"/>
<feature type="compositionally biased region" description="Basic and acidic residues" evidence="2">
    <location>
        <begin position="57"/>
        <end position="66"/>
    </location>
</feature>
<comment type="caution">
    <text evidence="3">The sequence shown here is derived from an EMBL/GenBank/DDBJ whole genome shotgun (WGS) entry which is preliminary data.</text>
</comment>
<dbReference type="EMBL" id="JAEFCI010009856">
    <property type="protein sequence ID" value="KAG5457560.1"/>
    <property type="molecule type" value="Genomic_DNA"/>
</dbReference>
<keyword evidence="4" id="KW-1185">Reference proteome</keyword>
<accession>A0A8H7ZQX1</accession>
<evidence type="ECO:0000256" key="2">
    <source>
        <dbReference type="SAM" id="MobiDB-lite"/>
    </source>
</evidence>
<evidence type="ECO:0000313" key="3">
    <source>
        <dbReference type="EMBL" id="KAG5457560.1"/>
    </source>
</evidence>
<feature type="region of interest" description="Disordered" evidence="2">
    <location>
        <begin position="1"/>
        <end position="66"/>
    </location>
</feature>